<proteinExistence type="predicted"/>
<sequence>MFEARAGAYSMECMVLLKVFKRHIEYKGHPLNNVNIVHRRAWRGRCEMGTEADDSDRKEFGAMIGHAEGLEIHRKIGIERDFR</sequence>
<evidence type="ECO:0000313" key="1">
    <source>
        <dbReference type="EMBL" id="VDM80611.1"/>
    </source>
</evidence>
<dbReference type="EMBL" id="UYYB01109205">
    <property type="protein sequence ID" value="VDM80611.1"/>
    <property type="molecule type" value="Genomic_DNA"/>
</dbReference>
<evidence type="ECO:0000313" key="2">
    <source>
        <dbReference type="Proteomes" id="UP000270094"/>
    </source>
</evidence>
<organism evidence="1 2">
    <name type="scientific">Strongylus vulgaris</name>
    <name type="common">Blood worm</name>
    <dbReference type="NCBI Taxonomy" id="40348"/>
    <lineage>
        <taxon>Eukaryota</taxon>
        <taxon>Metazoa</taxon>
        <taxon>Ecdysozoa</taxon>
        <taxon>Nematoda</taxon>
        <taxon>Chromadorea</taxon>
        <taxon>Rhabditida</taxon>
        <taxon>Rhabditina</taxon>
        <taxon>Rhabditomorpha</taxon>
        <taxon>Strongyloidea</taxon>
        <taxon>Strongylidae</taxon>
        <taxon>Strongylus</taxon>
    </lineage>
</organism>
<accession>A0A3P7J5U6</accession>
<protein>
    <submittedName>
        <fullName evidence="1">Uncharacterized protein</fullName>
    </submittedName>
</protein>
<reference evidence="1 2" key="1">
    <citation type="submission" date="2018-11" db="EMBL/GenBank/DDBJ databases">
        <authorList>
            <consortium name="Pathogen Informatics"/>
        </authorList>
    </citation>
    <scope>NUCLEOTIDE SEQUENCE [LARGE SCALE GENOMIC DNA]</scope>
</reference>
<keyword evidence="2" id="KW-1185">Reference proteome</keyword>
<gene>
    <name evidence="1" type="ORF">SVUK_LOCUS15609</name>
</gene>
<dbReference type="Proteomes" id="UP000270094">
    <property type="component" value="Unassembled WGS sequence"/>
</dbReference>
<name>A0A3P7J5U6_STRVU</name>
<dbReference type="AlphaFoldDB" id="A0A3P7J5U6"/>